<dbReference type="GO" id="GO:0005634">
    <property type="term" value="C:nucleus"/>
    <property type="evidence" value="ECO:0007669"/>
    <property type="project" value="InterPro"/>
</dbReference>
<organism evidence="5 6">
    <name type="scientific">Amphibalanus amphitrite</name>
    <name type="common">Striped barnacle</name>
    <name type="synonym">Balanus amphitrite</name>
    <dbReference type="NCBI Taxonomy" id="1232801"/>
    <lineage>
        <taxon>Eukaryota</taxon>
        <taxon>Metazoa</taxon>
        <taxon>Ecdysozoa</taxon>
        <taxon>Arthropoda</taxon>
        <taxon>Crustacea</taxon>
        <taxon>Multicrustacea</taxon>
        <taxon>Cirripedia</taxon>
        <taxon>Thoracica</taxon>
        <taxon>Thoracicalcarea</taxon>
        <taxon>Balanomorpha</taxon>
        <taxon>Balanoidea</taxon>
        <taxon>Balanidae</taxon>
        <taxon>Amphibalaninae</taxon>
        <taxon>Amphibalanus</taxon>
    </lineage>
</organism>
<feature type="compositionally biased region" description="Basic and acidic residues" evidence="3">
    <location>
        <begin position="81"/>
        <end position="91"/>
    </location>
</feature>
<feature type="compositionally biased region" description="Acidic residues" evidence="3">
    <location>
        <begin position="64"/>
        <end position="80"/>
    </location>
</feature>
<feature type="compositionally biased region" description="Low complexity" evidence="3">
    <location>
        <begin position="97"/>
        <end position="110"/>
    </location>
</feature>
<evidence type="ECO:0000256" key="2">
    <source>
        <dbReference type="ARBA" id="ARBA00016617"/>
    </source>
</evidence>
<accession>A0A6A4WV91</accession>
<reference evidence="5 6" key="1">
    <citation type="submission" date="2019-07" db="EMBL/GenBank/DDBJ databases">
        <title>Draft genome assembly of a fouling barnacle, Amphibalanus amphitrite (Darwin, 1854): The first reference genome for Thecostraca.</title>
        <authorList>
            <person name="Kim W."/>
        </authorList>
    </citation>
    <scope>NUCLEOTIDE SEQUENCE [LARGE SCALE GENOMIC DNA]</scope>
    <source>
        <strain evidence="5">SNU_AA5</strain>
        <tissue evidence="5">Soma without cirri and trophi</tissue>
    </source>
</reference>
<evidence type="ECO:0000313" key="6">
    <source>
        <dbReference type="Proteomes" id="UP000440578"/>
    </source>
</evidence>
<dbReference type="EMBL" id="VIIS01000241">
    <property type="protein sequence ID" value="KAF0311396.1"/>
    <property type="molecule type" value="Genomic_DNA"/>
</dbReference>
<protein>
    <recommendedName>
        <fullName evidence="2">Protein FAM50 homolog</fullName>
    </recommendedName>
</protein>
<dbReference type="PANTHER" id="PTHR12722:SF0">
    <property type="entry name" value="PROTEIN FAM50A"/>
    <property type="match status" value="1"/>
</dbReference>
<dbReference type="Pfam" id="PF04921">
    <property type="entry name" value="XAP5"/>
    <property type="match status" value="1"/>
</dbReference>
<name>A0A6A4WV91_AMPAM</name>
<feature type="domain" description="FAM50A/XAP5 C-terminal" evidence="4">
    <location>
        <begin position="171"/>
        <end position="311"/>
    </location>
</feature>
<evidence type="ECO:0000256" key="3">
    <source>
        <dbReference type="SAM" id="MobiDB-lite"/>
    </source>
</evidence>
<dbReference type="InterPro" id="IPR048337">
    <property type="entry name" value="FAM50A/XAP5_C"/>
</dbReference>
<evidence type="ECO:0000259" key="4">
    <source>
        <dbReference type="Pfam" id="PF04921"/>
    </source>
</evidence>
<dbReference type="InterPro" id="IPR007005">
    <property type="entry name" value="XAP5"/>
</dbReference>
<dbReference type="GO" id="GO:0006325">
    <property type="term" value="P:chromatin organization"/>
    <property type="evidence" value="ECO:0007669"/>
    <property type="project" value="TreeGrafter"/>
</dbReference>
<feature type="compositionally biased region" description="Basic and acidic residues" evidence="3">
    <location>
        <begin position="132"/>
        <end position="149"/>
    </location>
</feature>
<comment type="similarity">
    <text evidence="1">Belongs to the FAM50 family.</text>
</comment>
<keyword evidence="6" id="KW-1185">Reference proteome</keyword>
<proteinExistence type="inferred from homology"/>
<feature type="region of interest" description="Disordered" evidence="3">
    <location>
        <begin position="24"/>
        <end position="149"/>
    </location>
</feature>
<gene>
    <name evidence="5" type="ORF">FJT64_017793</name>
</gene>
<dbReference type="AlphaFoldDB" id="A0A6A4WV91"/>
<feature type="compositionally biased region" description="Basic and acidic residues" evidence="3">
    <location>
        <begin position="24"/>
        <end position="50"/>
    </location>
</feature>
<comment type="caution">
    <text evidence="5">The sequence shown here is derived from an EMBL/GenBank/DDBJ whole genome shotgun (WGS) entry which is preliminary data.</text>
</comment>
<dbReference type="PANTHER" id="PTHR12722">
    <property type="entry name" value="XAP-5 PROTEIN-RELATED"/>
    <property type="match status" value="1"/>
</dbReference>
<dbReference type="Proteomes" id="UP000440578">
    <property type="component" value="Unassembled WGS sequence"/>
</dbReference>
<evidence type="ECO:0000313" key="5">
    <source>
        <dbReference type="EMBL" id="KAF0311396.1"/>
    </source>
</evidence>
<evidence type="ECO:0000256" key="1">
    <source>
        <dbReference type="ARBA" id="ARBA00009980"/>
    </source>
</evidence>
<dbReference type="OrthoDB" id="1562195at2759"/>
<sequence>MTSTIGLVTLDEMKARQEKVVQEREQELAKKQRDAERERQKAIDAKQAKKDRQKKQIQSLSFNPDEDEEDEEGEEDEDKSDGDRPAVKAAEDLADDSSQSSEPSSEPSSSNALVPAKSSSQAPKLIPRKLGKNPDVDTSFLRDREREEHENELREQLRLEWEQKQEALKNEEIEIIFSYWDGSGHRRSLRMKKGNSIYQFLSRCLEMLRKEFTELRAVSGDQLMYVKEDLIIPHHYTFYDFIVTKARGKSGPLFNFDVHDDIRMLADSRVEKDESHAGKVLMRSWYERNKHIFPASRWEPFDPTKTYDKYSIHDRKKSKGK</sequence>